<keyword evidence="2 5" id="KW-0812">Transmembrane</keyword>
<proteinExistence type="predicted"/>
<evidence type="ECO:0000256" key="1">
    <source>
        <dbReference type="ARBA" id="ARBA00004141"/>
    </source>
</evidence>
<comment type="caution">
    <text evidence="6">The sequence shown here is derived from an EMBL/GenBank/DDBJ whole genome shotgun (WGS) entry which is preliminary data.</text>
</comment>
<reference evidence="6" key="2">
    <citation type="submission" date="2021-04" db="EMBL/GenBank/DDBJ databases">
        <authorList>
            <person name="Gilroy R."/>
        </authorList>
    </citation>
    <scope>NUCLEOTIDE SEQUENCE</scope>
    <source>
        <strain evidence="6">B5_2728</strain>
    </source>
</reference>
<evidence type="ECO:0000256" key="5">
    <source>
        <dbReference type="SAM" id="Phobius"/>
    </source>
</evidence>
<evidence type="ECO:0000313" key="6">
    <source>
        <dbReference type="EMBL" id="MBU3805643.1"/>
    </source>
</evidence>
<dbReference type="NCBIfam" id="TIGR01593">
    <property type="entry name" value="holin_tox_secr"/>
    <property type="match status" value="1"/>
</dbReference>
<dbReference type="AlphaFoldDB" id="A0A948WTW5"/>
<dbReference type="GO" id="GO:0016020">
    <property type="term" value="C:membrane"/>
    <property type="evidence" value="ECO:0007669"/>
    <property type="project" value="UniProtKB-SubCell"/>
</dbReference>
<organism evidence="6 7">
    <name type="scientific">Candidatus Allofournierella pullistercoris</name>
    <dbReference type="NCBI Taxonomy" id="2838597"/>
    <lineage>
        <taxon>Bacteria</taxon>
        <taxon>Bacillati</taxon>
        <taxon>Bacillota</taxon>
        <taxon>Clostridia</taxon>
        <taxon>Eubacteriales</taxon>
        <taxon>Oscillospiraceae</taxon>
        <taxon>Allofournierella</taxon>
    </lineage>
</organism>
<evidence type="ECO:0000256" key="4">
    <source>
        <dbReference type="ARBA" id="ARBA00023136"/>
    </source>
</evidence>
<sequence>MTNNAVSAVGAVCAGMITYLFGVQDALFNALLTAMVLDYATGVVAAILAEELSSKVGFKGLAKKVFILCIVAMANILDDATGAGGMLRNMVLGFYIANEALSLIENGARLGVPMPEKLKDALAQLKSGSSQ</sequence>
<evidence type="ECO:0000256" key="3">
    <source>
        <dbReference type="ARBA" id="ARBA00022989"/>
    </source>
</evidence>
<evidence type="ECO:0000313" key="7">
    <source>
        <dbReference type="Proteomes" id="UP000713596"/>
    </source>
</evidence>
<gene>
    <name evidence="6" type="ORF">H9882_01875</name>
</gene>
<dbReference type="EMBL" id="JAHLFP010000012">
    <property type="protein sequence ID" value="MBU3805643.1"/>
    <property type="molecule type" value="Genomic_DNA"/>
</dbReference>
<reference evidence="6" key="1">
    <citation type="journal article" date="2021" name="PeerJ">
        <title>Extensive microbial diversity within the chicken gut microbiome revealed by metagenomics and culture.</title>
        <authorList>
            <person name="Gilroy R."/>
            <person name="Ravi A."/>
            <person name="Getino M."/>
            <person name="Pursley I."/>
            <person name="Horton D.L."/>
            <person name="Alikhan N.F."/>
            <person name="Baker D."/>
            <person name="Gharbi K."/>
            <person name="Hall N."/>
            <person name="Watson M."/>
            <person name="Adriaenssens E.M."/>
            <person name="Foster-Nyarko E."/>
            <person name="Jarju S."/>
            <person name="Secka A."/>
            <person name="Antonio M."/>
            <person name="Oren A."/>
            <person name="Chaudhuri R.R."/>
            <person name="La Ragione R."/>
            <person name="Hildebrand F."/>
            <person name="Pallen M.J."/>
        </authorList>
    </citation>
    <scope>NUCLEOTIDE SEQUENCE</scope>
    <source>
        <strain evidence="6">B5_2728</strain>
    </source>
</reference>
<comment type="subcellular location">
    <subcellularLocation>
        <location evidence="1">Membrane</location>
        <topology evidence="1">Multi-pass membrane protein</topology>
    </subcellularLocation>
</comment>
<accession>A0A948WTW5</accession>
<dbReference type="Pfam" id="PF05105">
    <property type="entry name" value="Phage_holin_4_1"/>
    <property type="match status" value="1"/>
</dbReference>
<keyword evidence="3 5" id="KW-1133">Transmembrane helix</keyword>
<protein>
    <submittedName>
        <fullName evidence="6">Phage holin family protein</fullName>
    </submittedName>
</protein>
<dbReference type="Proteomes" id="UP000713596">
    <property type="component" value="Unassembled WGS sequence"/>
</dbReference>
<keyword evidence="4 5" id="KW-0472">Membrane</keyword>
<evidence type="ECO:0000256" key="2">
    <source>
        <dbReference type="ARBA" id="ARBA00022692"/>
    </source>
</evidence>
<feature type="transmembrane region" description="Helical" evidence="5">
    <location>
        <begin position="61"/>
        <end position="77"/>
    </location>
</feature>
<dbReference type="InterPro" id="IPR006480">
    <property type="entry name" value="Phage_holin_4_1"/>
</dbReference>
<name>A0A948WTW5_9FIRM</name>
<feature type="transmembrane region" description="Helical" evidence="5">
    <location>
        <begin position="26"/>
        <end position="49"/>
    </location>
</feature>